<keyword evidence="3" id="KW-1185">Reference proteome</keyword>
<feature type="compositionally biased region" description="Low complexity" evidence="1">
    <location>
        <begin position="1"/>
        <end position="19"/>
    </location>
</feature>
<gene>
    <name evidence="2" type="ORF">DU504_10650</name>
</gene>
<proteinExistence type="predicted"/>
<protein>
    <submittedName>
        <fullName evidence="2">Uncharacterized protein</fullName>
    </submittedName>
</protein>
<evidence type="ECO:0000313" key="2">
    <source>
        <dbReference type="EMBL" id="RCU47718.1"/>
    </source>
</evidence>
<evidence type="ECO:0000313" key="3">
    <source>
        <dbReference type="Proteomes" id="UP000252189"/>
    </source>
</evidence>
<evidence type="ECO:0000256" key="1">
    <source>
        <dbReference type="SAM" id="MobiDB-lite"/>
    </source>
</evidence>
<name>A0A368NB18_9EURY</name>
<comment type="caution">
    <text evidence="2">The sequence shown here is derived from an EMBL/GenBank/DDBJ whole genome shotgun (WGS) entry which is preliminary data.</text>
</comment>
<dbReference type="Proteomes" id="UP000252189">
    <property type="component" value="Unassembled WGS sequence"/>
</dbReference>
<dbReference type="EMBL" id="QPHM01000001">
    <property type="protein sequence ID" value="RCU47718.1"/>
    <property type="molecule type" value="Genomic_DNA"/>
</dbReference>
<reference evidence="2 3" key="1">
    <citation type="submission" date="2018-07" db="EMBL/GenBank/DDBJ databases">
        <title>Genome sequences of Haloplanus salinus JCM 18368T.</title>
        <authorList>
            <person name="Kim Y.B."/>
            <person name="Roh S.W."/>
        </authorList>
    </citation>
    <scope>NUCLEOTIDE SEQUENCE [LARGE SCALE GENOMIC DNA]</scope>
    <source>
        <strain evidence="2 3">JCM 18368</strain>
    </source>
</reference>
<dbReference type="AlphaFoldDB" id="A0A368NB18"/>
<sequence>MSTSTPTTDRTAPTLTDGTWRSETTEPEPTTDPTRRGAPRQFATDCELRLYNLIDGENRAMVYTD</sequence>
<dbReference type="RefSeq" id="WP_114449277.1">
    <property type="nucleotide sequence ID" value="NZ_QPHM01000001.1"/>
</dbReference>
<organism evidence="2 3">
    <name type="scientific">Haloplanus salinus</name>
    <dbReference type="NCBI Taxonomy" id="1126245"/>
    <lineage>
        <taxon>Archaea</taxon>
        <taxon>Methanobacteriati</taxon>
        <taxon>Methanobacteriota</taxon>
        <taxon>Stenosarchaea group</taxon>
        <taxon>Halobacteria</taxon>
        <taxon>Halobacteriales</taxon>
        <taxon>Haloferacaceae</taxon>
        <taxon>Haloplanus</taxon>
    </lineage>
</organism>
<feature type="region of interest" description="Disordered" evidence="1">
    <location>
        <begin position="1"/>
        <end position="42"/>
    </location>
</feature>
<accession>A0A368NB18</accession>